<gene>
    <name evidence="1" type="ORF">CISIN_1g0421812mg</name>
</gene>
<sequence>DCRYEIQVAIDITVNAAWTRVTIVFGSNEHSTCIMSHHGVLTFYMVALKCRQKRRLLFKLDDSRERRRLAVNILWCSSHVSFEILGFGEDIFLPRLRGGSLTYQLDKPR</sequence>
<name>A0A067GC18_CITSI</name>
<accession>A0A067GC18</accession>
<dbReference type="Proteomes" id="UP000027120">
    <property type="component" value="Unassembled WGS sequence"/>
</dbReference>
<evidence type="ECO:0000313" key="2">
    <source>
        <dbReference type="Proteomes" id="UP000027120"/>
    </source>
</evidence>
<dbReference type="EMBL" id="KK784880">
    <property type="protein sequence ID" value="KDO77139.1"/>
    <property type="molecule type" value="Genomic_DNA"/>
</dbReference>
<reference evidence="1 2" key="1">
    <citation type="submission" date="2014-04" db="EMBL/GenBank/DDBJ databases">
        <authorList>
            <consortium name="International Citrus Genome Consortium"/>
            <person name="Gmitter F."/>
            <person name="Chen C."/>
            <person name="Farmerie W."/>
            <person name="Harkins T."/>
            <person name="Desany B."/>
            <person name="Mohiuddin M."/>
            <person name="Kodira C."/>
            <person name="Borodovsky M."/>
            <person name="Lomsadze A."/>
            <person name="Burns P."/>
            <person name="Jenkins J."/>
            <person name="Prochnik S."/>
            <person name="Shu S."/>
            <person name="Chapman J."/>
            <person name="Pitluck S."/>
            <person name="Schmutz J."/>
            <person name="Rokhsar D."/>
        </authorList>
    </citation>
    <scope>NUCLEOTIDE SEQUENCE</scope>
</reference>
<proteinExistence type="predicted"/>
<keyword evidence="2" id="KW-1185">Reference proteome</keyword>
<feature type="non-terminal residue" evidence="1">
    <location>
        <position position="1"/>
    </location>
</feature>
<protein>
    <submittedName>
        <fullName evidence="1">Uncharacterized protein</fullName>
    </submittedName>
</protein>
<dbReference type="AlphaFoldDB" id="A0A067GC18"/>
<evidence type="ECO:0000313" key="1">
    <source>
        <dbReference type="EMBL" id="KDO77139.1"/>
    </source>
</evidence>
<organism evidence="1 2">
    <name type="scientific">Citrus sinensis</name>
    <name type="common">Sweet orange</name>
    <name type="synonym">Citrus aurantium var. sinensis</name>
    <dbReference type="NCBI Taxonomy" id="2711"/>
    <lineage>
        <taxon>Eukaryota</taxon>
        <taxon>Viridiplantae</taxon>
        <taxon>Streptophyta</taxon>
        <taxon>Embryophyta</taxon>
        <taxon>Tracheophyta</taxon>
        <taxon>Spermatophyta</taxon>
        <taxon>Magnoliopsida</taxon>
        <taxon>eudicotyledons</taxon>
        <taxon>Gunneridae</taxon>
        <taxon>Pentapetalae</taxon>
        <taxon>rosids</taxon>
        <taxon>malvids</taxon>
        <taxon>Sapindales</taxon>
        <taxon>Rutaceae</taxon>
        <taxon>Aurantioideae</taxon>
        <taxon>Citrus</taxon>
    </lineage>
</organism>